<evidence type="ECO:0000313" key="2">
    <source>
        <dbReference type="Proteomes" id="UP001060170"/>
    </source>
</evidence>
<proteinExistence type="predicted"/>
<reference evidence="1 2" key="3">
    <citation type="journal article" date="2022" name="Microbiol. Spectr.">
        <title>Folding features and dynamics of 3D genome architecture in plant fungal pathogens.</title>
        <authorList>
            <person name="Xia C."/>
        </authorList>
    </citation>
    <scope>NUCLEOTIDE SEQUENCE [LARGE SCALE GENOMIC DNA]</scope>
    <source>
        <strain evidence="1 2">93-210</strain>
    </source>
</reference>
<dbReference type="Proteomes" id="UP001060170">
    <property type="component" value="Chromosome 12"/>
</dbReference>
<comment type="caution">
    <text evidence="1">The sequence shown here is derived from an EMBL/GenBank/DDBJ whole genome shotgun (WGS) entry which is preliminary data.</text>
</comment>
<reference evidence="2" key="1">
    <citation type="journal article" date="2018" name="BMC Genomics">
        <title>Genomic insights into host adaptation between the wheat stripe rust pathogen (Puccinia striiformis f. sp. tritici) and the barley stripe rust pathogen (Puccinia striiformis f. sp. hordei).</title>
        <authorList>
            <person name="Xia C."/>
            <person name="Wang M."/>
            <person name="Yin C."/>
            <person name="Cornejo O.E."/>
            <person name="Hulbert S.H."/>
            <person name="Chen X."/>
        </authorList>
    </citation>
    <scope>NUCLEOTIDE SEQUENCE [LARGE SCALE GENOMIC DNA]</scope>
    <source>
        <strain evidence="2">93-210</strain>
    </source>
</reference>
<organism evidence="1 2">
    <name type="scientific">Puccinia striiformis f. sp. tritici</name>
    <dbReference type="NCBI Taxonomy" id="168172"/>
    <lineage>
        <taxon>Eukaryota</taxon>
        <taxon>Fungi</taxon>
        <taxon>Dikarya</taxon>
        <taxon>Basidiomycota</taxon>
        <taxon>Pucciniomycotina</taxon>
        <taxon>Pucciniomycetes</taxon>
        <taxon>Pucciniales</taxon>
        <taxon>Pucciniaceae</taxon>
        <taxon>Puccinia</taxon>
    </lineage>
</organism>
<protein>
    <submittedName>
        <fullName evidence="1">Uncharacterized protein</fullName>
    </submittedName>
</protein>
<name>A0ACC0E0F6_9BASI</name>
<accession>A0ACC0E0F6</accession>
<reference evidence="2" key="2">
    <citation type="journal article" date="2018" name="Mol. Plant Microbe Interact.">
        <title>Genome sequence resources for the wheat stripe rust pathogen (Puccinia striiformis f. sp. tritici) and the barley stripe rust pathogen (Puccinia striiformis f. sp. hordei).</title>
        <authorList>
            <person name="Xia C."/>
            <person name="Wang M."/>
            <person name="Yin C."/>
            <person name="Cornejo O.E."/>
            <person name="Hulbert S.H."/>
            <person name="Chen X."/>
        </authorList>
    </citation>
    <scope>NUCLEOTIDE SEQUENCE [LARGE SCALE GENOMIC DNA]</scope>
    <source>
        <strain evidence="2">93-210</strain>
    </source>
</reference>
<keyword evidence="2" id="KW-1185">Reference proteome</keyword>
<dbReference type="EMBL" id="CM045876">
    <property type="protein sequence ID" value="KAI7941909.1"/>
    <property type="molecule type" value="Genomic_DNA"/>
</dbReference>
<gene>
    <name evidence="1" type="ORF">MJO28_011936</name>
</gene>
<evidence type="ECO:0000313" key="1">
    <source>
        <dbReference type="EMBL" id="KAI7941909.1"/>
    </source>
</evidence>
<sequence length="79" mass="8773">MKVQVDSVKIGRFLSIPKPSSPGFEMMTGSNVTTIENRRGIKIYSSDPMGKTNHSDQIISKGEEIRFKYGPHSDSTLLT</sequence>